<evidence type="ECO:0000256" key="1">
    <source>
        <dbReference type="SAM" id="MobiDB-lite"/>
    </source>
</evidence>
<dbReference type="AlphaFoldDB" id="A0AAN6RAY4"/>
<sequence>MDLNNTNSNDNTNDNKSTNNNKSTRPLAAPGKSLSDFINNCQQLSAHLPPDGWIEDTPPRRIKRSSTLSLSLADIPNRGTASAPTPQFPPRPSSQQPTRPWRYVSNPAPHTNIDSTQDVSESPPLVKSTPNMPPPSSSKDKLSLCMNQDGPYPIIFPKTQEKSINDIHPALRPTFCPARAARPAPPTLVLPRTRPHITQNGSGTSLLLRGGGFSPTNAAHLPSPLRNVSLPGDNMDDVELLPRSVSRTALELAGPAEEKSWFWKWFACGGCRKKR</sequence>
<protein>
    <submittedName>
        <fullName evidence="2">Uncharacterized protein</fullName>
    </submittedName>
</protein>
<evidence type="ECO:0000313" key="2">
    <source>
        <dbReference type="EMBL" id="KAK3197576.1"/>
    </source>
</evidence>
<feature type="region of interest" description="Disordered" evidence="1">
    <location>
        <begin position="1"/>
        <end position="34"/>
    </location>
</feature>
<name>A0AAN6RAY4_9PLEO</name>
<feature type="region of interest" description="Disordered" evidence="1">
    <location>
        <begin position="70"/>
        <end position="141"/>
    </location>
</feature>
<dbReference type="EMBL" id="WVTA01000018">
    <property type="protein sequence ID" value="KAK3197576.1"/>
    <property type="molecule type" value="Genomic_DNA"/>
</dbReference>
<feature type="compositionally biased region" description="Polar residues" evidence="1">
    <location>
        <begin position="108"/>
        <end position="120"/>
    </location>
</feature>
<proteinExistence type="predicted"/>
<organism evidence="2 3">
    <name type="scientific">Pseudopithomyces chartarum</name>
    <dbReference type="NCBI Taxonomy" id="1892770"/>
    <lineage>
        <taxon>Eukaryota</taxon>
        <taxon>Fungi</taxon>
        <taxon>Dikarya</taxon>
        <taxon>Ascomycota</taxon>
        <taxon>Pezizomycotina</taxon>
        <taxon>Dothideomycetes</taxon>
        <taxon>Pleosporomycetidae</taxon>
        <taxon>Pleosporales</taxon>
        <taxon>Massarineae</taxon>
        <taxon>Didymosphaeriaceae</taxon>
        <taxon>Pseudopithomyces</taxon>
    </lineage>
</organism>
<reference evidence="2 3" key="1">
    <citation type="submission" date="2021-02" db="EMBL/GenBank/DDBJ databases">
        <title>Genome assembly of Pseudopithomyces chartarum.</title>
        <authorList>
            <person name="Jauregui R."/>
            <person name="Singh J."/>
            <person name="Voisey C."/>
        </authorList>
    </citation>
    <scope>NUCLEOTIDE SEQUENCE [LARGE SCALE GENOMIC DNA]</scope>
    <source>
        <strain evidence="2 3">AGR01</strain>
    </source>
</reference>
<gene>
    <name evidence="2" type="ORF">GRF29_216g663593</name>
</gene>
<evidence type="ECO:0000313" key="3">
    <source>
        <dbReference type="Proteomes" id="UP001280581"/>
    </source>
</evidence>
<comment type="caution">
    <text evidence="2">The sequence shown here is derived from an EMBL/GenBank/DDBJ whole genome shotgun (WGS) entry which is preliminary data.</text>
</comment>
<accession>A0AAN6RAY4</accession>
<feature type="compositionally biased region" description="Low complexity" evidence="1">
    <location>
        <begin position="1"/>
        <end position="24"/>
    </location>
</feature>
<keyword evidence="3" id="KW-1185">Reference proteome</keyword>
<dbReference type="Proteomes" id="UP001280581">
    <property type="component" value="Unassembled WGS sequence"/>
</dbReference>